<dbReference type="CDD" id="cd04701">
    <property type="entry name" value="Asparaginase_2"/>
    <property type="match status" value="1"/>
</dbReference>
<reference evidence="8" key="1">
    <citation type="submission" date="2022-08" db="EMBL/GenBank/DDBJ databases">
        <title>Complete Genome Sequences of 2 Bosea sp. soil isolates.</title>
        <authorList>
            <person name="Alvarez Arevalo M."/>
            <person name="Sterndorff E.B."/>
            <person name="Faurdal D."/>
            <person name="Joergensen T.S."/>
            <person name="Weber T."/>
        </authorList>
    </citation>
    <scope>NUCLEOTIDE SEQUENCE</scope>
    <source>
        <strain evidence="8">NBC_00436</strain>
    </source>
</reference>
<feature type="binding site" evidence="6">
    <location>
        <begin position="203"/>
        <end position="206"/>
    </location>
    <ligand>
        <name>substrate</name>
    </ligand>
</feature>
<evidence type="ECO:0000256" key="7">
    <source>
        <dbReference type="PIRSR" id="PIRSR600246-3"/>
    </source>
</evidence>
<dbReference type="PANTHER" id="PTHR10188">
    <property type="entry name" value="L-ASPARAGINASE"/>
    <property type="match status" value="1"/>
</dbReference>
<protein>
    <recommendedName>
        <fullName evidence="4">Isoaspartyl peptidase</fullName>
    </recommendedName>
</protein>
<feature type="binding site" evidence="6">
    <location>
        <begin position="226"/>
        <end position="229"/>
    </location>
    <ligand>
        <name>substrate</name>
    </ligand>
</feature>
<dbReference type="GO" id="GO:0008233">
    <property type="term" value="F:peptidase activity"/>
    <property type="evidence" value="ECO:0007669"/>
    <property type="project" value="UniProtKB-KW"/>
</dbReference>
<sequence length="315" mass="32367">MTLALAIHGGCGTLPKAEMTEAEWAQARSDLASALRAGWAILSKGGAAVDAVEAAVRVMEDSPHFNAGHGAAFNSEGEHELDASIMDGATLAAGAICGAKRIRNPIMAAKALMLRGDPLLLAGPAADDFAEHEGVDTVENEHFSTERRRKNLASMKLREIVGTAAEASEAEKHGTVGAVACDAEGHLAAATSTGGYTNKPVGRVGDSPIIGAGTYARDGRCAVSGTGKGEYFIRYCVGHEIASLIAYKGLSLEAATDAVLAELSEHKIGAGLVAVGADGAIVAPYNTEGMYRGWVTADGLIHVATHDHVELAGQA</sequence>
<dbReference type="SUPFAM" id="SSF56235">
    <property type="entry name" value="N-terminal nucleophile aminohydrolases (Ntn hydrolases)"/>
    <property type="match status" value="1"/>
</dbReference>
<dbReference type="GO" id="GO:0016811">
    <property type="term" value="F:hydrolase activity, acting on carbon-nitrogen (but not peptide) bonds, in linear amides"/>
    <property type="evidence" value="ECO:0007669"/>
    <property type="project" value="UniProtKB-ARBA"/>
</dbReference>
<dbReference type="GO" id="GO:0006508">
    <property type="term" value="P:proteolysis"/>
    <property type="evidence" value="ECO:0007669"/>
    <property type="project" value="UniProtKB-KW"/>
</dbReference>
<dbReference type="InterPro" id="IPR000246">
    <property type="entry name" value="Peptidase_T2"/>
</dbReference>
<evidence type="ECO:0000256" key="3">
    <source>
        <dbReference type="ARBA" id="ARBA00022813"/>
    </source>
</evidence>
<dbReference type="PANTHER" id="PTHR10188:SF6">
    <property type="entry name" value="N(4)-(BETA-N-ACETYLGLUCOSAMINYL)-L-ASPARAGINASE"/>
    <property type="match status" value="1"/>
</dbReference>
<dbReference type="FunFam" id="3.60.20.30:FF:000001">
    <property type="entry name" value="Isoaspartyl peptidase/L-asparaginase"/>
    <property type="match status" value="1"/>
</dbReference>
<organism evidence="8">
    <name type="scientific">Bosea sp. NBC_00436</name>
    <dbReference type="NCBI Taxonomy" id="2969620"/>
    <lineage>
        <taxon>Bacteria</taxon>
        <taxon>Pseudomonadati</taxon>
        <taxon>Pseudomonadota</taxon>
        <taxon>Alphaproteobacteria</taxon>
        <taxon>Hyphomicrobiales</taxon>
        <taxon>Boseaceae</taxon>
        <taxon>Bosea</taxon>
    </lineage>
</organism>
<evidence type="ECO:0000256" key="6">
    <source>
        <dbReference type="PIRSR" id="PIRSR600246-2"/>
    </source>
</evidence>
<name>A0A9E7ZKI1_9HYPH</name>
<evidence type="ECO:0000313" key="8">
    <source>
        <dbReference type="EMBL" id="UZF86528.1"/>
    </source>
</evidence>
<dbReference type="InterPro" id="IPR029055">
    <property type="entry name" value="Ntn_hydrolases_N"/>
</dbReference>
<keyword evidence="3" id="KW-0068">Autocatalytic cleavage</keyword>
<gene>
    <name evidence="8" type="ORF">NWE54_22555</name>
</gene>
<dbReference type="EMBL" id="CP102774">
    <property type="protein sequence ID" value="UZF86528.1"/>
    <property type="molecule type" value="Genomic_DNA"/>
</dbReference>
<accession>A0A9E7ZKI1</accession>
<proteinExistence type="predicted"/>
<dbReference type="Pfam" id="PF01112">
    <property type="entry name" value="Asparaginase_2"/>
    <property type="match status" value="1"/>
</dbReference>
<feature type="site" description="Cleavage; by autolysis" evidence="7">
    <location>
        <begin position="174"/>
        <end position="175"/>
    </location>
</feature>
<keyword evidence="2" id="KW-0378">Hydrolase</keyword>
<dbReference type="AlphaFoldDB" id="A0A9E7ZKI1"/>
<keyword evidence="1" id="KW-0645">Protease</keyword>
<feature type="active site" description="Nucleophile" evidence="5">
    <location>
        <position position="175"/>
    </location>
</feature>
<evidence type="ECO:0000256" key="5">
    <source>
        <dbReference type="PIRSR" id="PIRSR600246-1"/>
    </source>
</evidence>
<evidence type="ECO:0000256" key="1">
    <source>
        <dbReference type="ARBA" id="ARBA00022670"/>
    </source>
</evidence>
<evidence type="ECO:0000256" key="2">
    <source>
        <dbReference type="ARBA" id="ARBA00022801"/>
    </source>
</evidence>
<dbReference type="Gene3D" id="3.60.20.30">
    <property type="entry name" value="(Glycosyl)asparaginase"/>
    <property type="match status" value="1"/>
</dbReference>
<evidence type="ECO:0000256" key="4">
    <source>
        <dbReference type="ARBA" id="ARBA00069124"/>
    </source>
</evidence>